<evidence type="ECO:0000259" key="9">
    <source>
        <dbReference type="PROSITE" id="PS50929"/>
    </source>
</evidence>
<sequence length="572" mass="60750">MTDTRTPFDPVRDALSRCRTHLVAAASFSAFSNLLALVPSIYMIQVYDRVVPTGGAATLALLSLVALAGLAVLAALDWLRSRLLLRAGASLDADLSGRTLRMVMSTPRLNVVQRNEAMRDLDTLRQTVASPAMGALFDAPWAPIYVIAAFLLHPWLGVLTLFSAALLFGLAWDNERKIRVPVRAAAEAASGVYSRQNQLVAYAGEIRALGMADALTLRQLQHRAFVGELQAEASFTGGNHAGLMKFLRLTLQSAALAVGALLVVEGSMSAGAVFASSLILGRALAPIEQIVGSWKSIIQLRTAYARLRELLGQDQERSHTALPVPSGAVQVERLTMVAPGSDRVALADASFAIAPGEVIGVVGTSGAGKSTLLRALANAEPPARGHVRFDAASLADWNPDRLAEHIGYLPQSFILFPGTVKENIARFRTVIDGDTEALDAAAVTAAQAIGAHEMILRLPQGYDTPIGAGGLGLSSGQAQRIAIARALFGTPRIVVLDEPTAHLDGEATQAFLATLARLRERGTTVLFASHMGELLTAADKILVLREGRVERFVPLSEAMPQRPAPAVTRKAS</sequence>
<feature type="transmembrane region" description="Helical" evidence="7">
    <location>
        <begin position="21"/>
        <end position="44"/>
    </location>
</feature>
<dbReference type="InterPro" id="IPR010128">
    <property type="entry name" value="ATPase_T1SS_PrtD-like"/>
</dbReference>
<keyword evidence="5 7" id="KW-1133">Transmembrane helix</keyword>
<dbReference type="PROSITE" id="PS50929">
    <property type="entry name" value="ABC_TM1F"/>
    <property type="match status" value="1"/>
</dbReference>
<dbReference type="SMART" id="SM00382">
    <property type="entry name" value="AAA"/>
    <property type="match status" value="1"/>
</dbReference>
<dbReference type="InterPro" id="IPR017871">
    <property type="entry name" value="ABC_transporter-like_CS"/>
</dbReference>
<organism evidence="10 11">
    <name type="scientific">Sphingomonas morindae</name>
    <dbReference type="NCBI Taxonomy" id="1541170"/>
    <lineage>
        <taxon>Bacteria</taxon>
        <taxon>Pseudomonadati</taxon>
        <taxon>Pseudomonadota</taxon>
        <taxon>Alphaproteobacteria</taxon>
        <taxon>Sphingomonadales</taxon>
        <taxon>Sphingomonadaceae</taxon>
        <taxon>Sphingomonas</taxon>
    </lineage>
</organism>
<gene>
    <name evidence="10" type="ORF">LHA26_14330</name>
</gene>
<dbReference type="Proteomes" id="UP001056937">
    <property type="component" value="Chromosome 1"/>
</dbReference>
<proteinExistence type="predicted"/>
<dbReference type="InterPro" id="IPR003593">
    <property type="entry name" value="AAA+_ATPase"/>
</dbReference>
<name>A0ABY4X768_9SPHN</name>
<keyword evidence="6 7" id="KW-0472">Membrane</keyword>
<evidence type="ECO:0000256" key="2">
    <source>
        <dbReference type="ARBA" id="ARBA00022692"/>
    </source>
</evidence>
<feature type="transmembrane region" description="Helical" evidence="7">
    <location>
        <begin position="56"/>
        <end position="76"/>
    </location>
</feature>
<dbReference type="Pfam" id="PF00005">
    <property type="entry name" value="ABC_tran"/>
    <property type="match status" value="1"/>
</dbReference>
<accession>A0ABY4X768</accession>
<evidence type="ECO:0000313" key="11">
    <source>
        <dbReference type="Proteomes" id="UP001056937"/>
    </source>
</evidence>
<evidence type="ECO:0000256" key="7">
    <source>
        <dbReference type="SAM" id="Phobius"/>
    </source>
</evidence>
<comment type="subcellular location">
    <subcellularLocation>
        <location evidence="1">Cell membrane</location>
        <topology evidence="1">Multi-pass membrane protein</topology>
    </subcellularLocation>
</comment>
<keyword evidence="4" id="KW-0067">ATP-binding</keyword>
<reference evidence="10" key="1">
    <citation type="journal article" date="2022" name="Toxins">
        <title>Genomic Analysis of Sphingopyxis sp. USTB-05 for Biodegrading Cyanobacterial Hepatotoxins.</title>
        <authorList>
            <person name="Liu C."/>
            <person name="Xu Q."/>
            <person name="Zhao Z."/>
            <person name="Zhang H."/>
            <person name="Liu X."/>
            <person name="Yin C."/>
            <person name="Liu Y."/>
            <person name="Yan H."/>
        </authorList>
    </citation>
    <scope>NUCLEOTIDE SEQUENCE</scope>
    <source>
        <strain evidence="10">NBD5</strain>
    </source>
</reference>
<dbReference type="InterPro" id="IPR036640">
    <property type="entry name" value="ABC1_TM_sf"/>
</dbReference>
<evidence type="ECO:0000313" key="10">
    <source>
        <dbReference type="EMBL" id="USI72455.1"/>
    </source>
</evidence>
<dbReference type="Pfam" id="PF00664">
    <property type="entry name" value="ABC_membrane"/>
    <property type="match status" value="1"/>
</dbReference>
<evidence type="ECO:0000256" key="1">
    <source>
        <dbReference type="ARBA" id="ARBA00004651"/>
    </source>
</evidence>
<feature type="transmembrane region" description="Helical" evidence="7">
    <location>
        <begin position="254"/>
        <end position="280"/>
    </location>
</feature>
<keyword evidence="2 7" id="KW-0812">Transmembrane</keyword>
<dbReference type="RefSeq" id="WP_252166264.1">
    <property type="nucleotide sequence ID" value="NZ_CP084930.1"/>
</dbReference>
<dbReference type="PROSITE" id="PS00211">
    <property type="entry name" value="ABC_TRANSPORTER_1"/>
    <property type="match status" value="1"/>
</dbReference>
<evidence type="ECO:0000256" key="4">
    <source>
        <dbReference type="ARBA" id="ARBA00022840"/>
    </source>
</evidence>
<keyword evidence="11" id="KW-1185">Reference proteome</keyword>
<dbReference type="NCBIfam" id="TIGR01842">
    <property type="entry name" value="type_I_sec_PrtD"/>
    <property type="match status" value="1"/>
</dbReference>
<feature type="domain" description="ABC transporter" evidence="8">
    <location>
        <begin position="329"/>
        <end position="571"/>
    </location>
</feature>
<feature type="domain" description="ABC transmembrane type-1" evidence="9">
    <location>
        <begin position="23"/>
        <end position="299"/>
    </location>
</feature>
<feature type="transmembrane region" description="Helical" evidence="7">
    <location>
        <begin position="128"/>
        <end position="148"/>
    </location>
</feature>
<dbReference type="InterPro" id="IPR039421">
    <property type="entry name" value="Type_1_exporter"/>
</dbReference>
<dbReference type="InterPro" id="IPR003439">
    <property type="entry name" value="ABC_transporter-like_ATP-bd"/>
</dbReference>
<feature type="transmembrane region" description="Helical" evidence="7">
    <location>
        <begin position="154"/>
        <end position="172"/>
    </location>
</feature>
<evidence type="ECO:0000256" key="5">
    <source>
        <dbReference type="ARBA" id="ARBA00022989"/>
    </source>
</evidence>
<dbReference type="PROSITE" id="PS50893">
    <property type="entry name" value="ABC_TRANSPORTER_2"/>
    <property type="match status" value="1"/>
</dbReference>
<dbReference type="InterPro" id="IPR011527">
    <property type="entry name" value="ABC1_TM_dom"/>
</dbReference>
<dbReference type="PANTHER" id="PTHR24221">
    <property type="entry name" value="ATP-BINDING CASSETTE SUB-FAMILY B"/>
    <property type="match status" value="1"/>
</dbReference>
<dbReference type="PANTHER" id="PTHR24221:SF248">
    <property type="entry name" value="ABC TRANSPORTER TRANSMEMBRANE REGION"/>
    <property type="match status" value="1"/>
</dbReference>
<dbReference type="EMBL" id="CP084930">
    <property type="protein sequence ID" value="USI72455.1"/>
    <property type="molecule type" value="Genomic_DNA"/>
</dbReference>
<evidence type="ECO:0000256" key="3">
    <source>
        <dbReference type="ARBA" id="ARBA00022741"/>
    </source>
</evidence>
<dbReference type="Gene3D" id="3.40.50.300">
    <property type="entry name" value="P-loop containing nucleotide triphosphate hydrolases"/>
    <property type="match status" value="1"/>
</dbReference>
<evidence type="ECO:0000256" key="6">
    <source>
        <dbReference type="ARBA" id="ARBA00023136"/>
    </source>
</evidence>
<dbReference type="Gene3D" id="1.20.1560.10">
    <property type="entry name" value="ABC transporter type 1, transmembrane domain"/>
    <property type="match status" value="1"/>
</dbReference>
<keyword evidence="3" id="KW-0547">Nucleotide-binding</keyword>
<dbReference type="SUPFAM" id="SSF90123">
    <property type="entry name" value="ABC transporter transmembrane region"/>
    <property type="match status" value="1"/>
</dbReference>
<evidence type="ECO:0000259" key="8">
    <source>
        <dbReference type="PROSITE" id="PS50893"/>
    </source>
</evidence>
<dbReference type="SUPFAM" id="SSF52540">
    <property type="entry name" value="P-loop containing nucleoside triphosphate hydrolases"/>
    <property type="match status" value="1"/>
</dbReference>
<protein>
    <submittedName>
        <fullName evidence="10">Type I secretion system permease/ATPase</fullName>
    </submittedName>
</protein>
<dbReference type="InterPro" id="IPR027417">
    <property type="entry name" value="P-loop_NTPase"/>
</dbReference>